<name>A0A238UB20_9FLAO</name>
<accession>A0A238UB20</accession>
<dbReference type="KEGG" id="tje:TJEJU_2492"/>
<sequence>MKLQTRLTFIAMLFCWIAISAQESFTVSGTILSKEDNQPIPGANIILFGTVKGTSTDFDGKFFLKVKKGQVLQISSVGFKDRLITIENNKELTIVLTEEANVLNEVVVVGYGSQKKSNVTGAVSKLVNKDLEQIGVARVDDALVGQVSGVNIQATEGEAGSAPTIRIRGTGSISGVSDPLIVVDGLVVDNEFLGSLDMNDVASFDVLKDAASTAIYGSRGSNGVIQIITKSGKEGKTKFSYNTFTGIKEARQSEAYNLTLAKTAQAELALNGSLSDRTRYKQLIGTDRSWQDVIFDGGTITNHSFSVRGGTKKTKFSANLGYVHDEGVLITDDFKKYNLKLKVDTELSKKFKVGFSLTPTFTDRRRFDGSAHDILRQPSWLPLYVDANNIQFVNRLRDNGRWANVQIGDYAVQRMFDDYDLLTGQPIATGGTDISNSSNTNPAAKVLERNRTEERFRLFGSVYLNYKIVDDLEFKTSFSGDFEQRNGFRYSGVLANRNGADAAFLTTTDLNRIHLVSDNYFTYNHVFNDKHNINAVAGFSTETFDTKTQSITGTGFTSDISQTLDAATNISNKSSLQYETTFMSFFGRINYAFDDRYLVSLSFRRDGSSIFGPDSKFGNFPAASVGWIASNEKFLEDSDVVSNLKIRASYGLSGNNRLNTGDVLIDTYPSIALLQATSTIIDNNVLSAFDPLNLPNPDLQWEQSSEINLGLDFGLFNNRISGAVDVYKRNNNKQLLFNPVSVTTGFAQALVNLGEVENKGIELELQTRNIVTEDFSWSSSMLASINENELINFGDSDGQILNVDSKRAAEWINSVGNPVASFYGWVVDREIPLEFIRDPFHPVGGQAQDVYVKDLNGDGLIDDDDKTILGDPYPDLVWSFSNSFRYKNVDLSFMWQGSHGAEVRNMGDQYLFNHFNSSQDFDPAITPDQGFIKQKIFTNSIIQDASYIALRNVNIGYNFSNDLPDTFDFFTRARVYVTGQNLLYFTASNYTGFNPEFVQRTGPLTFGYQRAGSPIARTISLGLNLEF</sequence>
<dbReference type="Gene3D" id="2.40.170.20">
    <property type="entry name" value="TonB-dependent receptor, beta-barrel domain"/>
    <property type="match status" value="1"/>
</dbReference>
<keyword evidence="6 8" id="KW-0472">Membrane</keyword>
<dbReference type="InterPro" id="IPR012910">
    <property type="entry name" value="Plug_dom"/>
</dbReference>
<dbReference type="InterPro" id="IPR037066">
    <property type="entry name" value="Plug_dom_sf"/>
</dbReference>
<dbReference type="GO" id="GO:0009279">
    <property type="term" value="C:cell outer membrane"/>
    <property type="evidence" value="ECO:0007669"/>
    <property type="project" value="UniProtKB-SubCell"/>
</dbReference>
<comment type="similarity">
    <text evidence="8 9">Belongs to the TonB-dependent receptor family.</text>
</comment>
<dbReference type="RefSeq" id="WP_095072529.1">
    <property type="nucleotide sequence ID" value="NZ_LT899436.1"/>
</dbReference>
<evidence type="ECO:0000259" key="11">
    <source>
        <dbReference type="Pfam" id="PF00593"/>
    </source>
</evidence>
<evidence type="ECO:0000256" key="7">
    <source>
        <dbReference type="ARBA" id="ARBA00023237"/>
    </source>
</evidence>
<dbReference type="Proteomes" id="UP000215214">
    <property type="component" value="Chromosome TJEJU"/>
</dbReference>
<dbReference type="InterPro" id="IPR023996">
    <property type="entry name" value="TonB-dep_OMP_SusC/RagA"/>
</dbReference>
<dbReference type="AlphaFoldDB" id="A0A238UB20"/>
<dbReference type="InterPro" id="IPR023997">
    <property type="entry name" value="TonB-dep_OMP_SusC/RagA_CS"/>
</dbReference>
<keyword evidence="7 8" id="KW-0998">Cell outer membrane</keyword>
<evidence type="ECO:0000259" key="12">
    <source>
        <dbReference type="Pfam" id="PF07715"/>
    </source>
</evidence>
<comment type="subcellular location">
    <subcellularLocation>
        <location evidence="1 8">Cell outer membrane</location>
        <topology evidence="1 8">Multi-pass membrane protein</topology>
    </subcellularLocation>
</comment>
<dbReference type="InterPro" id="IPR036942">
    <property type="entry name" value="Beta-barrel_TonB_sf"/>
</dbReference>
<keyword evidence="3 8" id="KW-1134">Transmembrane beta strand</keyword>
<dbReference type="SUPFAM" id="SSF56935">
    <property type="entry name" value="Porins"/>
    <property type="match status" value="1"/>
</dbReference>
<evidence type="ECO:0000256" key="3">
    <source>
        <dbReference type="ARBA" id="ARBA00022452"/>
    </source>
</evidence>
<keyword evidence="2 8" id="KW-0813">Transport</keyword>
<dbReference type="Gene3D" id="2.60.40.1120">
    <property type="entry name" value="Carboxypeptidase-like, regulatory domain"/>
    <property type="match status" value="1"/>
</dbReference>
<feature type="domain" description="TonB-dependent receptor-like beta-barrel" evidence="11">
    <location>
        <begin position="440"/>
        <end position="982"/>
    </location>
</feature>
<keyword evidence="10" id="KW-0732">Signal</keyword>
<evidence type="ECO:0000256" key="1">
    <source>
        <dbReference type="ARBA" id="ARBA00004571"/>
    </source>
</evidence>
<evidence type="ECO:0000313" key="13">
    <source>
        <dbReference type="EMBL" id="SNR16176.1"/>
    </source>
</evidence>
<evidence type="ECO:0000256" key="6">
    <source>
        <dbReference type="ARBA" id="ARBA00023136"/>
    </source>
</evidence>
<evidence type="ECO:0000256" key="2">
    <source>
        <dbReference type="ARBA" id="ARBA00022448"/>
    </source>
</evidence>
<keyword evidence="5 9" id="KW-0798">TonB box</keyword>
<dbReference type="NCBIfam" id="TIGR04056">
    <property type="entry name" value="OMP_RagA_SusC"/>
    <property type="match status" value="1"/>
</dbReference>
<dbReference type="InterPro" id="IPR039426">
    <property type="entry name" value="TonB-dep_rcpt-like"/>
</dbReference>
<evidence type="ECO:0000256" key="9">
    <source>
        <dbReference type="RuleBase" id="RU003357"/>
    </source>
</evidence>
<evidence type="ECO:0000256" key="8">
    <source>
        <dbReference type="PROSITE-ProRule" id="PRU01360"/>
    </source>
</evidence>
<dbReference type="EMBL" id="LT899436">
    <property type="protein sequence ID" value="SNR16176.1"/>
    <property type="molecule type" value="Genomic_DNA"/>
</dbReference>
<evidence type="ECO:0000256" key="10">
    <source>
        <dbReference type="SAM" id="SignalP"/>
    </source>
</evidence>
<dbReference type="PROSITE" id="PS52016">
    <property type="entry name" value="TONB_DEPENDENT_REC_3"/>
    <property type="match status" value="1"/>
</dbReference>
<feature type="chain" id="PRO_5013303039" evidence="10">
    <location>
        <begin position="21"/>
        <end position="1027"/>
    </location>
</feature>
<dbReference type="Pfam" id="PF13715">
    <property type="entry name" value="CarbopepD_reg_2"/>
    <property type="match status" value="1"/>
</dbReference>
<keyword evidence="14" id="KW-1185">Reference proteome</keyword>
<reference evidence="13 14" key="1">
    <citation type="submission" date="2017-07" db="EMBL/GenBank/DDBJ databases">
        <authorList>
            <person name="Sun Z.S."/>
            <person name="Albrecht U."/>
            <person name="Echele G."/>
            <person name="Lee C.C."/>
        </authorList>
    </citation>
    <scope>NUCLEOTIDE SEQUENCE [LARGE SCALE GENOMIC DNA]</scope>
    <source>
        <strain evidence="14">type strain: KCTC 22618</strain>
    </source>
</reference>
<evidence type="ECO:0000256" key="5">
    <source>
        <dbReference type="ARBA" id="ARBA00023077"/>
    </source>
</evidence>
<gene>
    <name evidence="13" type="ORF">TJEJU_2492</name>
</gene>
<dbReference type="NCBIfam" id="TIGR04057">
    <property type="entry name" value="SusC_RagA_signa"/>
    <property type="match status" value="1"/>
</dbReference>
<feature type="domain" description="TonB-dependent receptor plug" evidence="12">
    <location>
        <begin position="116"/>
        <end position="224"/>
    </location>
</feature>
<keyword evidence="13" id="KW-0675">Receptor</keyword>
<proteinExistence type="inferred from homology"/>
<dbReference type="SUPFAM" id="SSF49464">
    <property type="entry name" value="Carboxypeptidase regulatory domain-like"/>
    <property type="match status" value="1"/>
</dbReference>
<organism evidence="13 14">
    <name type="scientific">Tenacibaculum jejuense</name>
    <dbReference type="NCBI Taxonomy" id="584609"/>
    <lineage>
        <taxon>Bacteria</taxon>
        <taxon>Pseudomonadati</taxon>
        <taxon>Bacteroidota</taxon>
        <taxon>Flavobacteriia</taxon>
        <taxon>Flavobacteriales</taxon>
        <taxon>Flavobacteriaceae</taxon>
        <taxon>Tenacibaculum</taxon>
    </lineage>
</organism>
<dbReference type="Pfam" id="PF00593">
    <property type="entry name" value="TonB_dep_Rec_b-barrel"/>
    <property type="match status" value="1"/>
</dbReference>
<dbReference type="InterPro" id="IPR000531">
    <property type="entry name" value="Beta-barrel_TonB"/>
</dbReference>
<dbReference type="OrthoDB" id="9768177at2"/>
<dbReference type="Gene3D" id="2.170.130.10">
    <property type="entry name" value="TonB-dependent receptor, plug domain"/>
    <property type="match status" value="1"/>
</dbReference>
<feature type="signal peptide" evidence="10">
    <location>
        <begin position="1"/>
        <end position="20"/>
    </location>
</feature>
<protein>
    <submittedName>
        <fullName evidence="13">SusC-like TonB-dependent outer membrane receptor</fullName>
    </submittedName>
</protein>
<evidence type="ECO:0000256" key="4">
    <source>
        <dbReference type="ARBA" id="ARBA00022692"/>
    </source>
</evidence>
<evidence type="ECO:0000313" key="14">
    <source>
        <dbReference type="Proteomes" id="UP000215214"/>
    </source>
</evidence>
<dbReference type="Pfam" id="PF07715">
    <property type="entry name" value="Plug"/>
    <property type="match status" value="1"/>
</dbReference>
<dbReference type="InterPro" id="IPR008969">
    <property type="entry name" value="CarboxyPept-like_regulatory"/>
</dbReference>
<keyword evidence="4 8" id="KW-0812">Transmembrane</keyword>